<dbReference type="RefSeq" id="WP_344351496.1">
    <property type="nucleotide sequence ID" value="NZ_BAAASM010000048.1"/>
</dbReference>
<feature type="region of interest" description="Disordered" evidence="1">
    <location>
        <begin position="1"/>
        <end position="22"/>
    </location>
</feature>
<name>A0ABW0WPM3_STRNO</name>
<evidence type="ECO:0000259" key="2">
    <source>
        <dbReference type="Pfam" id="PF13399"/>
    </source>
</evidence>
<accession>A0ABW0WPM3</accession>
<dbReference type="Pfam" id="PF13399">
    <property type="entry name" value="LytR_C"/>
    <property type="match status" value="1"/>
</dbReference>
<gene>
    <name evidence="3" type="ORF">ACFP3J_32485</name>
</gene>
<dbReference type="Proteomes" id="UP001596065">
    <property type="component" value="Unassembled WGS sequence"/>
</dbReference>
<feature type="domain" description="LytR/CpsA/Psr regulator C-terminal" evidence="2">
    <location>
        <begin position="99"/>
        <end position="189"/>
    </location>
</feature>
<organism evidence="3 4">
    <name type="scientific">Streptomyces nogalater</name>
    <dbReference type="NCBI Taxonomy" id="38314"/>
    <lineage>
        <taxon>Bacteria</taxon>
        <taxon>Bacillati</taxon>
        <taxon>Actinomycetota</taxon>
        <taxon>Actinomycetes</taxon>
        <taxon>Kitasatosporales</taxon>
        <taxon>Streptomycetaceae</taxon>
        <taxon>Streptomyces</taxon>
    </lineage>
</organism>
<evidence type="ECO:0000313" key="3">
    <source>
        <dbReference type="EMBL" id="MFC5660172.1"/>
    </source>
</evidence>
<proteinExistence type="predicted"/>
<protein>
    <submittedName>
        <fullName evidence="3">LytR C-terminal domain-containing protein</fullName>
    </submittedName>
</protein>
<sequence length="218" mass="22636">MSMLTPPGMGGQYRITGDKYPRMRPSRRRGRLAAAAVASVAVLGLLGWGTVQLIDVFTGGSGGTTAAGRTTDCRTEAARSAGTGLAPAAQAKSLPAPGRITVNVYNATPRSGLAKKTADELRRRGFRIGKVGNAAKAYDKKVKGTGLLLGSPAAQDTSLRVLATQLSGAERRADARKSADLDLIIGDAFKDLTRRRTADQALTTLTAPGATAPVKKTC</sequence>
<comment type="caution">
    <text evidence="3">The sequence shown here is derived from an EMBL/GenBank/DDBJ whole genome shotgun (WGS) entry which is preliminary data.</text>
</comment>
<keyword evidence="4" id="KW-1185">Reference proteome</keyword>
<dbReference type="EMBL" id="JBHSOE010000087">
    <property type="protein sequence ID" value="MFC5660172.1"/>
    <property type="molecule type" value="Genomic_DNA"/>
</dbReference>
<reference evidence="4" key="1">
    <citation type="journal article" date="2019" name="Int. J. Syst. Evol. Microbiol.">
        <title>The Global Catalogue of Microorganisms (GCM) 10K type strain sequencing project: providing services to taxonomists for standard genome sequencing and annotation.</title>
        <authorList>
            <consortium name="The Broad Institute Genomics Platform"/>
            <consortium name="The Broad Institute Genome Sequencing Center for Infectious Disease"/>
            <person name="Wu L."/>
            <person name="Ma J."/>
        </authorList>
    </citation>
    <scope>NUCLEOTIDE SEQUENCE [LARGE SCALE GENOMIC DNA]</scope>
    <source>
        <strain evidence="4">KCTC 5701</strain>
    </source>
</reference>
<dbReference type="Gene3D" id="3.30.70.2390">
    <property type="match status" value="1"/>
</dbReference>
<evidence type="ECO:0000256" key="1">
    <source>
        <dbReference type="SAM" id="MobiDB-lite"/>
    </source>
</evidence>
<dbReference type="InterPro" id="IPR027381">
    <property type="entry name" value="LytR/CpsA/Psr_C"/>
</dbReference>
<evidence type="ECO:0000313" key="4">
    <source>
        <dbReference type="Proteomes" id="UP001596065"/>
    </source>
</evidence>